<dbReference type="EMBL" id="CAJNOR010006945">
    <property type="protein sequence ID" value="CAF1607320.1"/>
    <property type="molecule type" value="Genomic_DNA"/>
</dbReference>
<feature type="non-terminal residue" evidence="1">
    <location>
        <position position="69"/>
    </location>
</feature>
<keyword evidence="3" id="KW-1185">Reference proteome</keyword>
<protein>
    <submittedName>
        <fullName evidence="1">Uncharacterized protein</fullName>
    </submittedName>
</protein>
<evidence type="ECO:0000313" key="1">
    <source>
        <dbReference type="EMBL" id="CAF1607320.1"/>
    </source>
</evidence>
<dbReference type="Proteomes" id="UP000663828">
    <property type="component" value="Unassembled WGS sequence"/>
</dbReference>
<proteinExistence type="predicted"/>
<accession>A0A816B8T5</accession>
<dbReference type="AlphaFoldDB" id="A0A816B8T5"/>
<evidence type="ECO:0000313" key="2">
    <source>
        <dbReference type="EMBL" id="CAF1607334.1"/>
    </source>
</evidence>
<reference evidence="1" key="1">
    <citation type="submission" date="2021-02" db="EMBL/GenBank/DDBJ databases">
        <authorList>
            <person name="Nowell W R."/>
        </authorList>
    </citation>
    <scope>NUCLEOTIDE SEQUENCE</scope>
</reference>
<organism evidence="1 3">
    <name type="scientific">Adineta ricciae</name>
    <name type="common">Rotifer</name>
    <dbReference type="NCBI Taxonomy" id="249248"/>
    <lineage>
        <taxon>Eukaryota</taxon>
        <taxon>Metazoa</taxon>
        <taxon>Spiralia</taxon>
        <taxon>Gnathifera</taxon>
        <taxon>Rotifera</taxon>
        <taxon>Eurotatoria</taxon>
        <taxon>Bdelloidea</taxon>
        <taxon>Adinetida</taxon>
        <taxon>Adinetidae</taxon>
        <taxon>Adineta</taxon>
    </lineage>
</organism>
<sequence length="69" mass="7687">YGTSTNGPTNPTSNQIRYPSSAVVYSQFSPLTAAGIRQDNPLSFQDTDWYNKSLSSFRVDHTSMLHYPA</sequence>
<dbReference type="EMBL" id="CAJNOR010006946">
    <property type="protein sequence ID" value="CAF1607334.1"/>
    <property type="molecule type" value="Genomic_DNA"/>
</dbReference>
<name>A0A816B8T5_ADIRI</name>
<comment type="caution">
    <text evidence="1">The sequence shown here is derived from an EMBL/GenBank/DDBJ whole genome shotgun (WGS) entry which is preliminary data.</text>
</comment>
<gene>
    <name evidence="1" type="ORF">XAT740_LOCUS48439</name>
    <name evidence="2" type="ORF">XAT740_LOCUS48440</name>
</gene>
<evidence type="ECO:0000313" key="3">
    <source>
        <dbReference type="Proteomes" id="UP000663828"/>
    </source>
</evidence>